<accession>A0ABW3QRV0</accession>
<evidence type="ECO:0000259" key="2">
    <source>
        <dbReference type="Pfam" id="PF12697"/>
    </source>
</evidence>
<reference evidence="4" key="1">
    <citation type="journal article" date="2019" name="Int. J. Syst. Evol. Microbiol.">
        <title>The Global Catalogue of Microorganisms (GCM) 10K type strain sequencing project: providing services to taxonomists for standard genome sequencing and annotation.</title>
        <authorList>
            <consortium name="The Broad Institute Genomics Platform"/>
            <consortium name="The Broad Institute Genome Sequencing Center for Infectious Disease"/>
            <person name="Wu L."/>
            <person name="Ma J."/>
        </authorList>
    </citation>
    <scope>NUCLEOTIDE SEQUENCE [LARGE SCALE GENOMIC DNA]</scope>
    <source>
        <strain evidence="4">CCUG 60214</strain>
    </source>
</reference>
<organism evidence="3 4">
    <name type="scientific">Saccharothrix hoggarensis</name>
    <dbReference type="NCBI Taxonomy" id="913853"/>
    <lineage>
        <taxon>Bacteria</taxon>
        <taxon>Bacillati</taxon>
        <taxon>Actinomycetota</taxon>
        <taxon>Actinomycetes</taxon>
        <taxon>Pseudonocardiales</taxon>
        <taxon>Pseudonocardiaceae</taxon>
        <taxon>Saccharothrix</taxon>
    </lineage>
</organism>
<dbReference type="PANTHER" id="PTHR43689">
    <property type="entry name" value="HYDROLASE"/>
    <property type="match status" value="1"/>
</dbReference>
<gene>
    <name evidence="3" type="ORF">ACFQ3T_10550</name>
</gene>
<comment type="caution">
    <text evidence="3">The sequence shown here is derived from an EMBL/GenBank/DDBJ whole genome shotgun (WGS) entry which is preliminary data.</text>
</comment>
<dbReference type="Proteomes" id="UP001597168">
    <property type="component" value="Unassembled WGS sequence"/>
</dbReference>
<dbReference type="Pfam" id="PF12697">
    <property type="entry name" value="Abhydrolase_6"/>
    <property type="match status" value="1"/>
</dbReference>
<dbReference type="RefSeq" id="WP_380722829.1">
    <property type="nucleotide sequence ID" value="NZ_JBHTLK010000039.1"/>
</dbReference>
<sequence length="298" mass="32963">MTLAADVERPVVLRRHAEGERARLLLLHGLANSSTVWSEFVRHADRGFDIWSADLPWRGEGVASWSNRGDLPAWIAEAMDEVPGGAGVVVAHSFSATLLLTLLDREASAGRDPFERYGIRALVLVSPFYRTDPEDFDWADISRYLNDFHLIMEDGIRVHAGGRVGPDLRRDLAHRVRDHVGPYGWTRFFQTYLDTPWLRTDAIRVPCLVLAGERDFAAPPGEAVSLAGRLPDADVRVLPDCGHFLMSEQPGGFADAIAEFVAALPDTRRRRPPGADTDALPTGRRAGSGFRPVGEHTR</sequence>
<keyword evidence="4" id="KW-1185">Reference proteome</keyword>
<proteinExistence type="predicted"/>
<evidence type="ECO:0000313" key="4">
    <source>
        <dbReference type="Proteomes" id="UP001597168"/>
    </source>
</evidence>
<dbReference type="InterPro" id="IPR029058">
    <property type="entry name" value="AB_hydrolase_fold"/>
</dbReference>
<dbReference type="EMBL" id="JBHTLK010000039">
    <property type="protein sequence ID" value="MFD1147564.1"/>
    <property type="molecule type" value="Genomic_DNA"/>
</dbReference>
<keyword evidence="3" id="KW-0378">Hydrolase</keyword>
<protein>
    <submittedName>
        <fullName evidence="3">Alpha/beta fold hydrolase</fullName>
    </submittedName>
</protein>
<feature type="domain" description="AB hydrolase-1" evidence="2">
    <location>
        <begin position="24"/>
        <end position="256"/>
    </location>
</feature>
<dbReference type="PANTHER" id="PTHR43689:SF8">
    <property type="entry name" value="ALPHA_BETA-HYDROLASES SUPERFAMILY PROTEIN"/>
    <property type="match status" value="1"/>
</dbReference>
<evidence type="ECO:0000313" key="3">
    <source>
        <dbReference type="EMBL" id="MFD1147564.1"/>
    </source>
</evidence>
<dbReference type="InterPro" id="IPR000073">
    <property type="entry name" value="AB_hydrolase_1"/>
</dbReference>
<dbReference type="GO" id="GO:0016787">
    <property type="term" value="F:hydrolase activity"/>
    <property type="evidence" value="ECO:0007669"/>
    <property type="project" value="UniProtKB-KW"/>
</dbReference>
<dbReference type="Gene3D" id="3.40.50.1820">
    <property type="entry name" value="alpha/beta hydrolase"/>
    <property type="match status" value="1"/>
</dbReference>
<dbReference type="SUPFAM" id="SSF53474">
    <property type="entry name" value="alpha/beta-Hydrolases"/>
    <property type="match status" value="1"/>
</dbReference>
<name>A0ABW3QRV0_9PSEU</name>
<feature type="region of interest" description="Disordered" evidence="1">
    <location>
        <begin position="265"/>
        <end position="298"/>
    </location>
</feature>
<evidence type="ECO:0000256" key="1">
    <source>
        <dbReference type="SAM" id="MobiDB-lite"/>
    </source>
</evidence>